<proteinExistence type="predicted"/>
<protein>
    <submittedName>
        <fullName evidence="2">Uncharacterized protein</fullName>
    </submittedName>
</protein>
<name>A0A091ESB9_CORBR</name>
<evidence type="ECO:0000256" key="1">
    <source>
        <dbReference type="SAM" id="MobiDB-lite"/>
    </source>
</evidence>
<evidence type="ECO:0000313" key="2">
    <source>
        <dbReference type="EMBL" id="KFO52555.1"/>
    </source>
</evidence>
<keyword evidence="3" id="KW-1185">Reference proteome</keyword>
<dbReference type="Proteomes" id="UP000052976">
    <property type="component" value="Unassembled WGS sequence"/>
</dbReference>
<organism evidence="2 3">
    <name type="scientific">Corvus brachyrhynchos</name>
    <name type="common">American crow</name>
    <dbReference type="NCBI Taxonomy" id="85066"/>
    <lineage>
        <taxon>Eukaryota</taxon>
        <taxon>Metazoa</taxon>
        <taxon>Chordata</taxon>
        <taxon>Craniata</taxon>
        <taxon>Vertebrata</taxon>
        <taxon>Euteleostomi</taxon>
        <taxon>Archelosauria</taxon>
        <taxon>Archosauria</taxon>
        <taxon>Dinosauria</taxon>
        <taxon>Saurischia</taxon>
        <taxon>Theropoda</taxon>
        <taxon>Coelurosauria</taxon>
        <taxon>Aves</taxon>
        <taxon>Neognathae</taxon>
        <taxon>Neoaves</taxon>
        <taxon>Telluraves</taxon>
        <taxon>Australaves</taxon>
        <taxon>Passeriformes</taxon>
        <taxon>Corvoidea</taxon>
        <taxon>Corvidae</taxon>
        <taxon>Corvus</taxon>
    </lineage>
</organism>
<dbReference type="EMBL" id="KK717778">
    <property type="protein sequence ID" value="KFO52555.1"/>
    <property type="molecule type" value="Genomic_DNA"/>
</dbReference>
<sequence length="45" mass="5093">AAWVKLKLASQSQESGPDWDEETQQKIERIKAELLPKTRNAAQAK</sequence>
<dbReference type="AlphaFoldDB" id="A0A091ESB9"/>
<reference evidence="2 3" key="1">
    <citation type="submission" date="2014-04" db="EMBL/GenBank/DDBJ databases">
        <title>Genome evolution of avian class.</title>
        <authorList>
            <person name="Zhang G."/>
            <person name="Li C."/>
        </authorList>
    </citation>
    <scope>NUCLEOTIDE SEQUENCE [LARGE SCALE GENOMIC DNA]</scope>
    <source>
        <strain evidence="2">BGI_N302</strain>
    </source>
</reference>
<gene>
    <name evidence="2" type="ORF">N302_15836</name>
</gene>
<feature type="region of interest" description="Disordered" evidence="1">
    <location>
        <begin position="1"/>
        <end position="23"/>
    </location>
</feature>
<feature type="non-terminal residue" evidence="2">
    <location>
        <position position="1"/>
    </location>
</feature>
<evidence type="ECO:0000313" key="3">
    <source>
        <dbReference type="Proteomes" id="UP000052976"/>
    </source>
</evidence>
<feature type="non-terminal residue" evidence="2">
    <location>
        <position position="45"/>
    </location>
</feature>
<accession>A0A091ESB9</accession>